<evidence type="ECO:0000313" key="2">
    <source>
        <dbReference type="EMBL" id="KKK18286.1"/>
    </source>
</evidence>
<gene>
    <name evidence="2" type="ORF">ARAM_002565</name>
</gene>
<reference evidence="2 3" key="1">
    <citation type="submission" date="2015-02" db="EMBL/GenBank/DDBJ databases">
        <title>Draft Genome Sequences of Two Closely-Related Aflatoxigenic Aspergillus Species Obtained from the Cote d'Ivoire.</title>
        <authorList>
            <person name="Moore G.G."/>
            <person name="Beltz S.B."/>
            <person name="Mack B.M."/>
        </authorList>
    </citation>
    <scope>NUCLEOTIDE SEQUENCE [LARGE SCALE GENOMIC DNA]</scope>
    <source>
        <strain evidence="2 3">SRRC1468</strain>
    </source>
</reference>
<feature type="compositionally biased region" description="Low complexity" evidence="1">
    <location>
        <begin position="76"/>
        <end position="85"/>
    </location>
</feature>
<dbReference type="OrthoDB" id="3363286at2759"/>
<dbReference type="EMBL" id="JZBS01002524">
    <property type="protein sequence ID" value="KKK18286.1"/>
    <property type="molecule type" value="Genomic_DNA"/>
</dbReference>
<dbReference type="Proteomes" id="UP000034291">
    <property type="component" value="Unassembled WGS sequence"/>
</dbReference>
<evidence type="ECO:0000256" key="1">
    <source>
        <dbReference type="SAM" id="MobiDB-lite"/>
    </source>
</evidence>
<sequence length="396" mass="45040">MEPLHSRISYASWRLRVFRQLFVPVIPSNSTFHLRRAYSSIPNDDAAEKASINSTSNHNGPPTNTARDGNEAAAIPPSQLLPQSPLITHPYHAREIRHRKKTTRNNGGPLRPPQKPLGHGPRVPHWGMVEQTITSPSDPNFRDRKLWLLPVSLIQDELAPPSTDTQSADGTRKVSRPYLKMRMIDRMPILKTLTYWLHRTRERRKSPVTRLIPFRWKYPQGPVTGREETRLAWRGDMPDFVLKMMRRDVLQQLKRVSDQFKRQDVANGVWRSIDVQNGYSETSLLGALEAMDPFERMGSGVVLVLGEGNVHAPQADAEVEVGDDTPSLPDFVTLPLVKTKVPVLDLTQLLGPEELEDIRSYHSRFQKFAVFLRPTDQLTVDAVLALWKLKGYVRPG</sequence>
<organism evidence="2 3">
    <name type="scientific">Aspergillus rambellii</name>
    <dbReference type="NCBI Taxonomy" id="308745"/>
    <lineage>
        <taxon>Eukaryota</taxon>
        <taxon>Fungi</taxon>
        <taxon>Dikarya</taxon>
        <taxon>Ascomycota</taxon>
        <taxon>Pezizomycotina</taxon>
        <taxon>Eurotiomycetes</taxon>
        <taxon>Eurotiomycetidae</taxon>
        <taxon>Eurotiales</taxon>
        <taxon>Aspergillaceae</taxon>
        <taxon>Aspergillus</taxon>
        <taxon>Aspergillus subgen. Nidulantes</taxon>
    </lineage>
</organism>
<name>A0A0F8V5Q4_9EURO</name>
<feature type="region of interest" description="Disordered" evidence="1">
    <location>
        <begin position="98"/>
        <end position="121"/>
    </location>
</feature>
<accession>A0A0F8V5Q4</accession>
<feature type="compositionally biased region" description="Polar residues" evidence="1">
    <location>
        <begin position="51"/>
        <end position="67"/>
    </location>
</feature>
<proteinExistence type="predicted"/>
<protein>
    <submittedName>
        <fullName evidence="2">Uncharacterized protein</fullName>
    </submittedName>
</protein>
<dbReference type="STRING" id="308745.A0A0F8V5Q4"/>
<evidence type="ECO:0000313" key="3">
    <source>
        <dbReference type="Proteomes" id="UP000034291"/>
    </source>
</evidence>
<comment type="caution">
    <text evidence="2">The sequence shown here is derived from an EMBL/GenBank/DDBJ whole genome shotgun (WGS) entry which is preliminary data.</text>
</comment>
<dbReference type="AlphaFoldDB" id="A0A0F8V5Q4"/>
<keyword evidence="3" id="KW-1185">Reference proteome</keyword>
<feature type="region of interest" description="Disordered" evidence="1">
    <location>
        <begin position="47"/>
        <end position="85"/>
    </location>
</feature>